<keyword evidence="4" id="KW-0521">NADP</keyword>
<evidence type="ECO:0008006" key="11">
    <source>
        <dbReference type="Google" id="ProtNLM"/>
    </source>
</evidence>
<evidence type="ECO:0000256" key="5">
    <source>
        <dbReference type="ARBA" id="ARBA00023002"/>
    </source>
</evidence>
<evidence type="ECO:0000256" key="1">
    <source>
        <dbReference type="ARBA" id="ARBA00004777"/>
    </source>
</evidence>
<dbReference type="NCBIfam" id="NF008058">
    <property type="entry name" value="PRK10792.1"/>
    <property type="match status" value="1"/>
</dbReference>
<dbReference type="Gene3D" id="3.40.50.10860">
    <property type="entry name" value="Leucine Dehydrogenase, chain A, domain 1"/>
    <property type="match status" value="1"/>
</dbReference>
<evidence type="ECO:0000256" key="4">
    <source>
        <dbReference type="ARBA" id="ARBA00022857"/>
    </source>
</evidence>
<feature type="domain" description="Tetrahydrofolate dehydrogenase/cyclohydrolase NAD(P)-binding" evidence="8">
    <location>
        <begin position="187"/>
        <end position="328"/>
    </location>
</feature>
<proteinExistence type="inferred from homology"/>
<dbReference type="PROSITE" id="PS00767">
    <property type="entry name" value="THF_DHG_CYH_2"/>
    <property type="match status" value="1"/>
</dbReference>
<dbReference type="InterPro" id="IPR020630">
    <property type="entry name" value="THF_DH/CycHdrlase_cat_dom"/>
</dbReference>
<evidence type="ECO:0000256" key="6">
    <source>
        <dbReference type="ARBA" id="ARBA00023268"/>
    </source>
</evidence>
<keyword evidence="6" id="KW-0511">Multifunctional enzyme</keyword>
<evidence type="ECO:0000259" key="7">
    <source>
        <dbReference type="Pfam" id="PF00763"/>
    </source>
</evidence>
<dbReference type="Proteomes" id="UP001189429">
    <property type="component" value="Unassembled WGS sequence"/>
</dbReference>
<dbReference type="HAMAP" id="MF_01576">
    <property type="entry name" value="THF_DHG_CYH"/>
    <property type="match status" value="1"/>
</dbReference>
<evidence type="ECO:0000313" key="10">
    <source>
        <dbReference type="Proteomes" id="UP001189429"/>
    </source>
</evidence>
<sequence>MSGAVSEVAPPNDGVVKLNFQDIKRYYSPASYGPRGLPDDGVRGRLIDGKAISAEVRSIIRAELEEVSAAQADGGRAPGLVVVLVGNDAASKVYIKQKQKACQEVGIKSTLLELLDDTSPAELLATIRGLNEDETCDGILVQLPLPTQSLQEEQSAILETIRADKDVDGFHPFNLGRLVTREPKLRPCTPFGVMHLLWSTGVNPYGLRCVVVGASNHVGRPMMLELLLNGASVQIVHRFTQDLEAVVRDAECLIVACGKPGLVKGEWIRQGAIVIDVGINRLESGKLVGDVDFESAKQRAGWITPVPGGVGPMTVAMLLRNTVTAYRSHTNRGVSGGA</sequence>
<gene>
    <name evidence="9" type="ORF">PCOR1329_LOCUS14613</name>
</gene>
<reference evidence="9" key="1">
    <citation type="submission" date="2023-10" db="EMBL/GenBank/DDBJ databases">
        <authorList>
            <person name="Chen Y."/>
            <person name="Shah S."/>
            <person name="Dougan E. K."/>
            <person name="Thang M."/>
            <person name="Chan C."/>
        </authorList>
    </citation>
    <scope>NUCLEOTIDE SEQUENCE [LARGE SCALE GENOMIC DNA]</scope>
</reference>
<evidence type="ECO:0000313" key="9">
    <source>
        <dbReference type="EMBL" id="CAK0809331.1"/>
    </source>
</evidence>
<dbReference type="InterPro" id="IPR000672">
    <property type="entry name" value="THF_DH/CycHdrlase"/>
</dbReference>
<keyword evidence="2" id="KW-0554">One-carbon metabolism</keyword>
<evidence type="ECO:0000256" key="2">
    <source>
        <dbReference type="ARBA" id="ARBA00022563"/>
    </source>
</evidence>
<dbReference type="InterPro" id="IPR046346">
    <property type="entry name" value="Aminoacid_DH-like_N_sf"/>
</dbReference>
<protein>
    <recommendedName>
        <fullName evidence="11">Methenyltetrahydrofolate cyclohydrolase</fullName>
    </recommendedName>
</protein>
<dbReference type="Pfam" id="PF00763">
    <property type="entry name" value="THF_DHG_CYH"/>
    <property type="match status" value="1"/>
</dbReference>
<keyword evidence="3" id="KW-0378">Hydrolase</keyword>
<dbReference type="SUPFAM" id="SSF51735">
    <property type="entry name" value="NAD(P)-binding Rossmann-fold domains"/>
    <property type="match status" value="1"/>
</dbReference>
<dbReference type="InterPro" id="IPR020631">
    <property type="entry name" value="THF_DH/CycHdrlase_NAD-bd_dom"/>
</dbReference>
<feature type="domain" description="Tetrahydrofolate dehydrogenase/cyclohydrolase catalytic" evidence="7">
    <location>
        <begin position="47"/>
        <end position="168"/>
    </location>
</feature>
<dbReference type="Gene3D" id="3.40.50.720">
    <property type="entry name" value="NAD(P)-binding Rossmann-like Domain"/>
    <property type="match status" value="1"/>
</dbReference>
<dbReference type="PRINTS" id="PR00085">
    <property type="entry name" value="THFDHDRGNASE"/>
</dbReference>
<dbReference type="SUPFAM" id="SSF53223">
    <property type="entry name" value="Aminoacid dehydrogenase-like, N-terminal domain"/>
    <property type="match status" value="1"/>
</dbReference>
<dbReference type="InterPro" id="IPR036291">
    <property type="entry name" value="NAD(P)-bd_dom_sf"/>
</dbReference>
<evidence type="ECO:0000256" key="3">
    <source>
        <dbReference type="ARBA" id="ARBA00022801"/>
    </source>
</evidence>
<organism evidence="9 10">
    <name type="scientific">Prorocentrum cordatum</name>
    <dbReference type="NCBI Taxonomy" id="2364126"/>
    <lineage>
        <taxon>Eukaryota</taxon>
        <taxon>Sar</taxon>
        <taxon>Alveolata</taxon>
        <taxon>Dinophyceae</taxon>
        <taxon>Prorocentrales</taxon>
        <taxon>Prorocentraceae</taxon>
        <taxon>Prorocentrum</taxon>
    </lineage>
</organism>
<dbReference type="EMBL" id="CAUYUJ010004375">
    <property type="protein sequence ID" value="CAK0809331.1"/>
    <property type="molecule type" value="Genomic_DNA"/>
</dbReference>
<dbReference type="PANTHER" id="PTHR48099">
    <property type="entry name" value="C-1-TETRAHYDROFOLATE SYNTHASE, CYTOPLASMIC-RELATED"/>
    <property type="match status" value="1"/>
</dbReference>
<dbReference type="PANTHER" id="PTHR48099:SF5">
    <property type="entry name" value="C-1-TETRAHYDROFOLATE SYNTHASE, CYTOPLASMIC"/>
    <property type="match status" value="1"/>
</dbReference>
<evidence type="ECO:0000259" key="8">
    <source>
        <dbReference type="Pfam" id="PF02882"/>
    </source>
</evidence>
<keyword evidence="10" id="KW-1185">Reference proteome</keyword>
<comment type="caution">
    <text evidence="9">The sequence shown here is derived from an EMBL/GenBank/DDBJ whole genome shotgun (WGS) entry which is preliminary data.</text>
</comment>
<keyword evidence="5" id="KW-0560">Oxidoreductase</keyword>
<comment type="pathway">
    <text evidence="1">One-carbon metabolism; tetrahydrofolate interconversion.</text>
</comment>
<name>A0ABN9QVQ8_9DINO</name>
<dbReference type="Pfam" id="PF02882">
    <property type="entry name" value="THF_DHG_CYH_C"/>
    <property type="match status" value="1"/>
</dbReference>
<dbReference type="CDD" id="cd01080">
    <property type="entry name" value="NAD_bind_m-THF_DH_Cyclohyd"/>
    <property type="match status" value="1"/>
</dbReference>
<accession>A0ABN9QVQ8</accession>
<dbReference type="InterPro" id="IPR020867">
    <property type="entry name" value="THF_DH/CycHdrlase_CS"/>
</dbReference>